<dbReference type="GO" id="GO:0005737">
    <property type="term" value="C:cytoplasm"/>
    <property type="evidence" value="ECO:0007669"/>
    <property type="project" value="UniProtKB-SubCell"/>
</dbReference>
<name>A0A7H9ATU3_9FLAO</name>
<protein>
    <recommendedName>
        <fullName evidence="8">tRNA(Ile)-lysidine synthase</fullName>
        <ecNumber evidence="8">6.3.4.19</ecNumber>
    </recommendedName>
    <alternativeName>
        <fullName evidence="8">tRNA(Ile)-2-lysyl-cytidine synthase</fullName>
    </alternativeName>
    <alternativeName>
        <fullName evidence="8">tRNA(Ile)-lysidine synthetase</fullName>
    </alternativeName>
</protein>
<keyword evidence="6 8" id="KW-0067">ATP-binding</keyword>
<comment type="domain">
    <text evidence="8">The N-terminal region contains the highly conserved SGGXDS motif, predicted to be a P-loop motif involved in ATP binding.</text>
</comment>
<evidence type="ECO:0000256" key="7">
    <source>
        <dbReference type="ARBA" id="ARBA00048539"/>
    </source>
</evidence>
<dbReference type="KEGG" id="cagg:HYG79_16150"/>
<dbReference type="GO" id="GO:0005524">
    <property type="term" value="F:ATP binding"/>
    <property type="evidence" value="ECO:0007669"/>
    <property type="project" value="UniProtKB-UniRule"/>
</dbReference>
<dbReference type="HAMAP" id="MF_01161">
    <property type="entry name" value="tRNA_Ile_lys_synt"/>
    <property type="match status" value="1"/>
</dbReference>
<evidence type="ECO:0000313" key="11">
    <source>
        <dbReference type="Proteomes" id="UP000509302"/>
    </source>
</evidence>
<reference evidence="10 11" key="1">
    <citation type="journal article" date="2006" name="Int. J. Syst. Evol. Microbiol.">
        <title>Costertonia aggregata gen. nov., sp. nov., a mesophilic marine bacterium of the family Flavobacteriaceae, isolated from a mature biofilm.</title>
        <authorList>
            <person name="Kwon K.K."/>
            <person name="Lee Y.K."/>
            <person name="Lee H.K."/>
        </authorList>
    </citation>
    <scope>NUCLEOTIDE SEQUENCE [LARGE SCALE GENOMIC DNA]</scope>
    <source>
        <strain evidence="10 11">KCCM 42265</strain>
    </source>
</reference>
<dbReference type="SUPFAM" id="SSF56037">
    <property type="entry name" value="PheT/TilS domain"/>
    <property type="match status" value="1"/>
</dbReference>
<evidence type="ECO:0000256" key="6">
    <source>
        <dbReference type="ARBA" id="ARBA00022840"/>
    </source>
</evidence>
<evidence type="ECO:0000256" key="4">
    <source>
        <dbReference type="ARBA" id="ARBA00022694"/>
    </source>
</evidence>
<evidence type="ECO:0000313" key="10">
    <source>
        <dbReference type="EMBL" id="QLG46817.1"/>
    </source>
</evidence>
<evidence type="ECO:0000256" key="5">
    <source>
        <dbReference type="ARBA" id="ARBA00022741"/>
    </source>
</evidence>
<evidence type="ECO:0000256" key="1">
    <source>
        <dbReference type="ARBA" id="ARBA00004496"/>
    </source>
</evidence>
<evidence type="ECO:0000256" key="3">
    <source>
        <dbReference type="ARBA" id="ARBA00022598"/>
    </source>
</evidence>
<dbReference type="AlphaFoldDB" id="A0A7H9ATU3"/>
<evidence type="ECO:0000256" key="2">
    <source>
        <dbReference type="ARBA" id="ARBA00022490"/>
    </source>
</evidence>
<dbReference type="InterPro" id="IPR011063">
    <property type="entry name" value="TilS/TtcA_N"/>
</dbReference>
<dbReference type="Pfam" id="PF01171">
    <property type="entry name" value="ATP_bind_3"/>
    <property type="match status" value="1"/>
</dbReference>
<dbReference type="InterPro" id="IPR014729">
    <property type="entry name" value="Rossmann-like_a/b/a_fold"/>
</dbReference>
<dbReference type="EMBL" id="CP058595">
    <property type="protein sequence ID" value="QLG46817.1"/>
    <property type="molecule type" value="Genomic_DNA"/>
</dbReference>
<dbReference type="GO" id="GO:0032267">
    <property type="term" value="F:tRNA(Ile)-lysidine synthase activity"/>
    <property type="evidence" value="ECO:0007669"/>
    <property type="project" value="UniProtKB-EC"/>
</dbReference>
<dbReference type="Pfam" id="PF11734">
    <property type="entry name" value="TilS_C"/>
    <property type="match status" value="1"/>
</dbReference>
<dbReference type="GO" id="GO:0006400">
    <property type="term" value="P:tRNA modification"/>
    <property type="evidence" value="ECO:0007669"/>
    <property type="project" value="UniProtKB-UniRule"/>
</dbReference>
<accession>A0A7H9ATU3</accession>
<dbReference type="InterPro" id="IPR012094">
    <property type="entry name" value="tRNA_Ile_lys_synt"/>
</dbReference>
<feature type="domain" description="Lysidine-tRNA(Ile) synthetase C-terminal" evidence="9">
    <location>
        <begin position="359"/>
        <end position="431"/>
    </location>
</feature>
<comment type="function">
    <text evidence="8">Ligates lysine onto the cytidine present at position 34 of the AUA codon-specific tRNA(Ile) that contains the anticodon CAU, in an ATP-dependent manner. Cytidine is converted to lysidine, thus changing the amino acid specificity of the tRNA from methionine to isoleucine.</text>
</comment>
<dbReference type="NCBIfam" id="TIGR02433">
    <property type="entry name" value="lysidine_TilS_C"/>
    <property type="match status" value="1"/>
</dbReference>
<keyword evidence="3 8" id="KW-0436">Ligase</keyword>
<organism evidence="10 11">
    <name type="scientific">Costertonia aggregata</name>
    <dbReference type="NCBI Taxonomy" id="343403"/>
    <lineage>
        <taxon>Bacteria</taxon>
        <taxon>Pseudomonadati</taxon>
        <taxon>Bacteroidota</taxon>
        <taxon>Flavobacteriia</taxon>
        <taxon>Flavobacteriales</taxon>
        <taxon>Flavobacteriaceae</taxon>
        <taxon>Costertonia</taxon>
    </lineage>
</organism>
<feature type="binding site" evidence="8">
    <location>
        <begin position="26"/>
        <end position="31"/>
    </location>
    <ligand>
        <name>ATP</name>
        <dbReference type="ChEBI" id="CHEBI:30616"/>
    </ligand>
</feature>
<sequence length="435" mass="50388">MLREFKKHVRDNFPKLGKTTFLLACSGGVDSVVLAHLCYVCEMDFSLAHCNFRLRGDESESDETFVENLAKEFRTKFYVTHFDTIGYVNKNKLSIQVAARELRYAWFAEIMQENRISTLVTAHQADDNLETFLINLSRGTGVDGLTGIPEKTDTIARPLLPFSRKRILEYAKTKKLSWREDSSNVETKYLRNKIRHELLPELKELHPTFLNNFQNTLGHLSDSSKILENHIYQLKSELFLSDNGSIRIKISDIKQLKPQKAYVYQLFKSYGFTAWEDILNLLNGLSGKKILSKTHQLVKNREYLILEELGTETDETYTIEALQTEMMTPVRLKIESVRALGETGKHILYADADTLAYPLTVRKWKKGDYIYPYGMKGKKKVSKFFKDEKIDIISKRKQWLLCSGNAIVWIVGKRSDNRFKITKTTKKIIKFTLHT</sequence>
<dbReference type="Proteomes" id="UP000509302">
    <property type="component" value="Chromosome"/>
</dbReference>
<gene>
    <name evidence="8 10" type="primary">tilS</name>
    <name evidence="10" type="ORF">HYG79_16150</name>
</gene>
<dbReference type="CDD" id="cd01992">
    <property type="entry name" value="TilS_N"/>
    <property type="match status" value="1"/>
</dbReference>
<keyword evidence="11" id="KW-1185">Reference proteome</keyword>
<evidence type="ECO:0000256" key="8">
    <source>
        <dbReference type="HAMAP-Rule" id="MF_01161"/>
    </source>
</evidence>
<dbReference type="InterPro" id="IPR012795">
    <property type="entry name" value="tRNA_Ile_lys_synt_N"/>
</dbReference>
<dbReference type="SUPFAM" id="SSF52402">
    <property type="entry name" value="Adenine nucleotide alpha hydrolases-like"/>
    <property type="match status" value="1"/>
</dbReference>
<comment type="catalytic activity">
    <reaction evidence="7 8">
        <text>cytidine(34) in tRNA(Ile2) + L-lysine + ATP = lysidine(34) in tRNA(Ile2) + AMP + diphosphate + H(+)</text>
        <dbReference type="Rhea" id="RHEA:43744"/>
        <dbReference type="Rhea" id="RHEA-COMP:10625"/>
        <dbReference type="Rhea" id="RHEA-COMP:10670"/>
        <dbReference type="ChEBI" id="CHEBI:15378"/>
        <dbReference type="ChEBI" id="CHEBI:30616"/>
        <dbReference type="ChEBI" id="CHEBI:32551"/>
        <dbReference type="ChEBI" id="CHEBI:33019"/>
        <dbReference type="ChEBI" id="CHEBI:82748"/>
        <dbReference type="ChEBI" id="CHEBI:83665"/>
        <dbReference type="ChEBI" id="CHEBI:456215"/>
        <dbReference type="EC" id="6.3.4.19"/>
    </reaction>
</comment>
<dbReference type="EC" id="6.3.4.19" evidence="8"/>
<evidence type="ECO:0000259" key="9">
    <source>
        <dbReference type="SMART" id="SM00977"/>
    </source>
</evidence>
<keyword evidence="5 8" id="KW-0547">Nucleotide-binding</keyword>
<dbReference type="PANTHER" id="PTHR43033:SF1">
    <property type="entry name" value="TRNA(ILE)-LYSIDINE SYNTHASE-RELATED"/>
    <property type="match status" value="1"/>
</dbReference>
<keyword evidence="2 8" id="KW-0963">Cytoplasm</keyword>
<dbReference type="SMART" id="SM00977">
    <property type="entry name" value="TilS_C"/>
    <property type="match status" value="1"/>
</dbReference>
<dbReference type="InterPro" id="IPR012796">
    <property type="entry name" value="Lysidine-tRNA-synth_C"/>
</dbReference>
<proteinExistence type="inferred from homology"/>
<comment type="similarity">
    <text evidence="8">Belongs to the tRNA(Ile)-lysidine synthase family.</text>
</comment>
<dbReference type="PANTHER" id="PTHR43033">
    <property type="entry name" value="TRNA(ILE)-LYSIDINE SYNTHASE-RELATED"/>
    <property type="match status" value="1"/>
</dbReference>
<dbReference type="Gene3D" id="3.40.50.620">
    <property type="entry name" value="HUPs"/>
    <property type="match status" value="1"/>
</dbReference>
<keyword evidence="4 8" id="KW-0819">tRNA processing</keyword>
<comment type="subcellular location">
    <subcellularLocation>
        <location evidence="1 8">Cytoplasm</location>
    </subcellularLocation>
</comment>
<dbReference type="NCBIfam" id="TIGR02432">
    <property type="entry name" value="lysidine_TilS_N"/>
    <property type="match status" value="1"/>
</dbReference>